<dbReference type="Proteomes" id="UP000708208">
    <property type="component" value="Unassembled WGS sequence"/>
</dbReference>
<dbReference type="EMBL" id="CAJVCH010057836">
    <property type="protein sequence ID" value="CAG7718997.1"/>
    <property type="molecule type" value="Genomic_DNA"/>
</dbReference>
<organism evidence="1 2">
    <name type="scientific">Allacma fusca</name>
    <dbReference type="NCBI Taxonomy" id="39272"/>
    <lineage>
        <taxon>Eukaryota</taxon>
        <taxon>Metazoa</taxon>
        <taxon>Ecdysozoa</taxon>
        <taxon>Arthropoda</taxon>
        <taxon>Hexapoda</taxon>
        <taxon>Collembola</taxon>
        <taxon>Symphypleona</taxon>
        <taxon>Sminthuridae</taxon>
        <taxon>Allacma</taxon>
    </lineage>
</organism>
<accession>A0A8J2NUK4</accession>
<proteinExistence type="predicted"/>
<protein>
    <submittedName>
        <fullName evidence="1">Uncharacterized protein</fullName>
    </submittedName>
</protein>
<keyword evidence="2" id="KW-1185">Reference proteome</keyword>
<sequence length="36" mass="3956">MREELSSEHTMASLTFGTLHVGPMRLPKLSAKSQAL</sequence>
<evidence type="ECO:0000313" key="2">
    <source>
        <dbReference type="Proteomes" id="UP000708208"/>
    </source>
</evidence>
<evidence type="ECO:0000313" key="1">
    <source>
        <dbReference type="EMBL" id="CAG7718997.1"/>
    </source>
</evidence>
<comment type="caution">
    <text evidence="1">The sequence shown here is derived from an EMBL/GenBank/DDBJ whole genome shotgun (WGS) entry which is preliminary data.</text>
</comment>
<feature type="non-terminal residue" evidence="1">
    <location>
        <position position="36"/>
    </location>
</feature>
<reference evidence="1" key="1">
    <citation type="submission" date="2021-06" db="EMBL/GenBank/DDBJ databases">
        <authorList>
            <person name="Hodson N. C."/>
            <person name="Mongue J. A."/>
            <person name="Jaron S. K."/>
        </authorList>
    </citation>
    <scope>NUCLEOTIDE SEQUENCE</scope>
</reference>
<gene>
    <name evidence="1" type="ORF">AFUS01_LOCUS8347</name>
</gene>
<dbReference type="AlphaFoldDB" id="A0A8J2NUK4"/>
<name>A0A8J2NUK4_9HEXA</name>